<reference evidence="6 7" key="1">
    <citation type="submission" date="2024-01" db="EMBL/GenBank/DDBJ databases">
        <authorList>
            <person name="Waweru B."/>
        </authorList>
    </citation>
    <scope>NUCLEOTIDE SEQUENCE [LARGE SCALE GENOMIC DNA]</scope>
</reference>
<organism evidence="6 7">
    <name type="scientific">Dovyalis caffra</name>
    <dbReference type="NCBI Taxonomy" id="77055"/>
    <lineage>
        <taxon>Eukaryota</taxon>
        <taxon>Viridiplantae</taxon>
        <taxon>Streptophyta</taxon>
        <taxon>Embryophyta</taxon>
        <taxon>Tracheophyta</taxon>
        <taxon>Spermatophyta</taxon>
        <taxon>Magnoliopsida</taxon>
        <taxon>eudicotyledons</taxon>
        <taxon>Gunneridae</taxon>
        <taxon>Pentapetalae</taxon>
        <taxon>rosids</taxon>
        <taxon>fabids</taxon>
        <taxon>Malpighiales</taxon>
        <taxon>Salicaceae</taxon>
        <taxon>Flacourtieae</taxon>
        <taxon>Dovyalis</taxon>
    </lineage>
</organism>
<keyword evidence="7" id="KW-1185">Reference proteome</keyword>
<dbReference type="InterPro" id="IPR027443">
    <property type="entry name" value="IPNS-like_sf"/>
</dbReference>
<evidence type="ECO:0000256" key="1">
    <source>
        <dbReference type="ARBA" id="ARBA00008056"/>
    </source>
</evidence>
<dbReference type="InterPro" id="IPR050295">
    <property type="entry name" value="Plant_2OG-oxidoreductases"/>
</dbReference>
<comment type="similarity">
    <text evidence="1">Belongs to the iron/ascorbate-dependent oxidoreductase family.</text>
</comment>
<keyword evidence="3" id="KW-0847">Vitamin C</keyword>
<keyword evidence="2" id="KW-0479">Metal-binding</keyword>
<dbReference type="SUPFAM" id="SSF51197">
    <property type="entry name" value="Clavaminate synthase-like"/>
    <property type="match status" value="2"/>
</dbReference>
<dbReference type="GO" id="GO:0031418">
    <property type="term" value="F:L-ascorbic acid binding"/>
    <property type="evidence" value="ECO:0007669"/>
    <property type="project" value="UniProtKB-KW"/>
</dbReference>
<keyword evidence="4" id="KW-0408">Iron</keyword>
<sequence>MAAKAELISNSVQEMAIKGKEPPVKYFYKGNDGGVLDASVPLIEVPVVDLGLLTSESTSAQELEKLKLALGSWGCFQVINHGMTSSFLDKIRGVSKQFFAFPMEEKQKYSREADSIEGYGNDMIISERQTIDWTDRLYLTISPDDQRKLKFWPENPKEFRETLHEYTWKLQEINEILLRAMARSLNLEESCFLDQYGEQPLVTARFNFYPPCPPPDRILGVKPHADASAITYLLQDKEVEGLQFLKDNEWFRVPIIQHALLINVGDQVEIMSNGIFKSPVHRVVTNRERERNTLAVFCIPESDKEIKPADGLISEITPSLYKKVKDYVSSFTTDTYVWIEQVVTSELELQTTPCVCISMADNLFPTKIESQSKSVQELVMYSEEPPERYFYEDGVNGVLDSSLPVLEIPVIDIVRLASPSTRGEEVEKLHSALSSCGCFMSINHGITGSFLDQVCSITKQFFALPMEEKMKCSREVDSSEGYGNDMILSEDQILDWTDRLYLKVSPEDKRKFMLWPQKPETFREILQEYTTKLKLIVEVVLKAMARSLKLEDNCFLDKYGERAIMLARFNFFPPCPRPDRTLGLKPHADGSAITIVLQDKEVEGLQFLKDDQWFRVPILPHALLINVGDQTEIMSNGLFKSPVHRVVTNSERERTSVAVFCLPDPDNDIEPVDRLVSETRPRLYKKVQDYEGIYFQYYQKGKRPLEAVTNKADVEKKKLTMQLTAGAAEKLKLL</sequence>
<dbReference type="AlphaFoldDB" id="A0AAV1QR22"/>
<dbReference type="InterPro" id="IPR044861">
    <property type="entry name" value="IPNS-like_FE2OG_OXY"/>
</dbReference>
<dbReference type="PROSITE" id="PS51471">
    <property type="entry name" value="FE2OG_OXY"/>
    <property type="match status" value="2"/>
</dbReference>
<proteinExistence type="inferred from homology"/>
<evidence type="ECO:0000256" key="2">
    <source>
        <dbReference type="ARBA" id="ARBA00022723"/>
    </source>
</evidence>
<comment type="caution">
    <text evidence="6">The sequence shown here is derived from an EMBL/GenBank/DDBJ whole genome shotgun (WGS) entry which is preliminary data.</text>
</comment>
<dbReference type="InterPro" id="IPR026992">
    <property type="entry name" value="DIOX_N"/>
</dbReference>
<accession>A0AAV1QR22</accession>
<evidence type="ECO:0000256" key="4">
    <source>
        <dbReference type="ARBA" id="ARBA00023004"/>
    </source>
</evidence>
<name>A0AAV1QR22_9ROSI</name>
<feature type="domain" description="Fe2OG dioxygenase" evidence="5">
    <location>
        <begin position="563"/>
        <end position="663"/>
    </location>
</feature>
<dbReference type="PANTHER" id="PTHR47991">
    <property type="entry name" value="OXOGLUTARATE/IRON-DEPENDENT DIOXYGENASE"/>
    <property type="match status" value="1"/>
</dbReference>
<dbReference type="Pfam" id="PF14226">
    <property type="entry name" value="DIOX_N"/>
    <property type="match status" value="2"/>
</dbReference>
<evidence type="ECO:0000256" key="3">
    <source>
        <dbReference type="ARBA" id="ARBA00022896"/>
    </source>
</evidence>
<evidence type="ECO:0000313" key="7">
    <source>
        <dbReference type="Proteomes" id="UP001314170"/>
    </source>
</evidence>
<dbReference type="InterPro" id="IPR005123">
    <property type="entry name" value="Oxoglu/Fe-dep_dioxygenase_dom"/>
</dbReference>
<protein>
    <recommendedName>
        <fullName evidence="5">Fe2OG dioxygenase domain-containing protein</fullName>
    </recommendedName>
</protein>
<dbReference type="Gene3D" id="2.60.120.330">
    <property type="entry name" value="B-lactam Antibiotic, Isopenicillin N Synthase, Chain"/>
    <property type="match status" value="2"/>
</dbReference>
<feature type="domain" description="Fe2OG dioxygenase" evidence="5">
    <location>
        <begin position="200"/>
        <end position="300"/>
    </location>
</feature>
<dbReference type="Pfam" id="PF03171">
    <property type="entry name" value="2OG-FeII_Oxy"/>
    <property type="match status" value="2"/>
</dbReference>
<gene>
    <name evidence="6" type="ORF">DCAF_LOCUS1677</name>
</gene>
<evidence type="ECO:0000313" key="6">
    <source>
        <dbReference type="EMBL" id="CAK7324043.1"/>
    </source>
</evidence>
<dbReference type="GO" id="GO:0046872">
    <property type="term" value="F:metal ion binding"/>
    <property type="evidence" value="ECO:0007669"/>
    <property type="project" value="UniProtKB-KW"/>
</dbReference>
<evidence type="ECO:0000259" key="5">
    <source>
        <dbReference type="PROSITE" id="PS51471"/>
    </source>
</evidence>
<dbReference type="FunFam" id="2.60.120.330:FF:000018">
    <property type="entry name" value="2-oxoglutarate (2OG) and Fe(II)-dependent oxygenase superfamily protein"/>
    <property type="match status" value="2"/>
</dbReference>
<dbReference type="Proteomes" id="UP001314170">
    <property type="component" value="Unassembled WGS sequence"/>
</dbReference>
<dbReference type="EMBL" id="CAWUPB010000237">
    <property type="protein sequence ID" value="CAK7324043.1"/>
    <property type="molecule type" value="Genomic_DNA"/>
</dbReference>